<dbReference type="RefSeq" id="YP_010110965.1">
    <property type="nucleotide sequence ID" value="NC_055876.1"/>
</dbReference>
<organism evidence="3 4">
    <name type="scientific">uncultured phage cr11_1</name>
    <dbReference type="NCBI Taxonomy" id="2772067"/>
    <lineage>
        <taxon>Viruses</taxon>
        <taxon>Duplodnaviria</taxon>
        <taxon>Heunggongvirae</taxon>
        <taxon>Uroviricota</taxon>
        <taxon>Caudoviricetes</taxon>
        <taxon>Crassvirales</taxon>
        <taxon>Intestiviridae</taxon>
        <taxon>Crudevirinae</taxon>
        <taxon>Delmidovirus</taxon>
        <taxon>Delmidovirus splanchnicus</taxon>
    </lineage>
</organism>
<dbReference type="EMBL" id="MT774383">
    <property type="protein sequence ID" value="QOR58807.1"/>
    <property type="molecule type" value="Genomic_DNA"/>
</dbReference>
<evidence type="ECO:0000256" key="2">
    <source>
        <dbReference type="SAM" id="Phobius"/>
    </source>
</evidence>
<proteinExistence type="predicted"/>
<name>A0A7M1RWJ9_9CAUD</name>
<accession>A0A7M1RWJ9</accession>
<dbReference type="GeneID" id="65129288"/>
<feature type="transmembrane region" description="Helical" evidence="2">
    <location>
        <begin position="12"/>
        <end position="30"/>
    </location>
</feature>
<dbReference type="Proteomes" id="UP000593979">
    <property type="component" value="Segment"/>
</dbReference>
<keyword evidence="2" id="KW-0812">Transmembrane</keyword>
<sequence length="268" mass="29395">METKYVDRDKAFWGAAIGAVGSIIGGLFGSKKRKKQAEAQRQAEMINYQNQQNAINTQYQNTQNAIDAQYEQNVLNVKAQEELNRQQNELAAKKTGIENAAGLTSLYTNESELNKEFRNRFMRCGGGRKVRKCGGSNKKACGGRKKAAFGTWTNNTTNTLIGTVGNVVGNAIAGSGGYTPTPKLLNYKINTYRTYKPAELEVYDDVADKFNVRKTGENTAKYANAQNNNVAAMNTLGQNPTAAITAISQIQSPRYACGGGKKVRKRKR</sequence>
<protein>
    <submittedName>
        <fullName evidence="3">Uncharacterized protein</fullName>
    </submittedName>
</protein>
<keyword evidence="2" id="KW-1133">Transmembrane helix</keyword>
<evidence type="ECO:0000313" key="3">
    <source>
        <dbReference type="EMBL" id="QOR58807.1"/>
    </source>
</evidence>
<evidence type="ECO:0000313" key="4">
    <source>
        <dbReference type="Proteomes" id="UP000593979"/>
    </source>
</evidence>
<keyword evidence="1" id="KW-0175">Coiled coil</keyword>
<evidence type="ECO:0000256" key="1">
    <source>
        <dbReference type="SAM" id="Coils"/>
    </source>
</evidence>
<keyword evidence="4" id="KW-1185">Reference proteome</keyword>
<reference evidence="3 4" key="1">
    <citation type="submission" date="2020-07" db="EMBL/GenBank/DDBJ databases">
        <title>Taxonomic proposal: Crassvirales, a new order of highly abundant and diverse bacterial viruses.</title>
        <authorList>
            <person name="Shkoporov A.N."/>
            <person name="Stockdale S.R."/>
            <person name="Guerin E."/>
            <person name="Ross R.P."/>
            <person name="Hill C."/>
        </authorList>
    </citation>
    <scope>NUCLEOTIDE SEQUENCE [LARGE SCALE GENOMIC DNA]</scope>
</reference>
<feature type="coiled-coil region" evidence="1">
    <location>
        <begin position="34"/>
        <end position="96"/>
    </location>
</feature>
<dbReference type="KEGG" id="vg:65129288"/>
<keyword evidence="2" id="KW-0472">Membrane</keyword>